<feature type="transmembrane region" description="Helical" evidence="1">
    <location>
        <begin position="156"/>
        <end position="178"/>
    </location>
</feature>
<feature type="transmembrane region" description="Helical" evidence="1">
    <location>
        <begin position="12"/>
        <end position="33"/>
    </location>
</feature>
<evidence type="ECO:0000256" key="1">
    <source>
        <dbReference type="SAM" id="Phobius"/>
    </source>
</evidence>
<feature type="transmembrane region" description="Helical" evidence="1">
    <location>
        <begin position="54"/>
        <end position="79"/>
    </location>
</feature>
<dbReference type="AlphaFoldDB" id="A0A315ESS3"/>
<keyword evidence="1" id="KW-1133">Transmembrane helix</keyword>
<sequence>MQSSNKLSIENQAIVTFACAVAYFYAYQLNAHYFEWFEFSQGVNWLYLPSGLRLLFVLVLTHMGALGITLGSIAINYMFGASDAHVFNLGTSLISGGSPYLARFIAIRFFQLNTGLTGLNSKAFFKLTVLFALTNGLLHQVWFFGTGQTDSLITNALVMAAGDWFGTVLVLACASLAIRTVKSFRHIKP</sequence>
<comment type="caution">
    <text evidence="2">The sequence shown here is derived from an EMBL/GenBank/DDBJ whole genome shotgun (WGS) entry which is preliminary data.</text>
</comment>
<reference evidence="2 3" key="1">
    <citation type="submission" date="2017-04" db="EMBL/GenBank/DDBJ databases">
        <title>Unexpected and diverse lifestyles within the genus Limnohabitans.</title>
        <authorList>
            <person name="Kasalicky V."/>
            <person name="Mehrshad M."/>
            <person name="Andrei S.-A."/>
            <person name="Salcher M."/>
            <person name="Kratochvilova H."/>
            <person name="Simek K."/>
            <person name="Ghai R."/>
        </authorList>
    </citation>
    <scope>NUCLEOTIDE SEQUENCE [LARGE SCALE GENOMIC DNA]</scope>
    <source>
        <strain evidence="2 3">MWH-C5</strain>
    </source>
</reference>
<name>A0A315ESS3_9BURK</name>
<evidence type="ECO:0000313" key="3">
    <source>
        <dbReference type="Proteomes" id="UP000251341"/>
    </source>
</evidence>
<organism evidence="2 3">
    <name type="scientific">Limnohabitans curvus</name>
    <dbReference type="NCBI Taxonomy" id="323423"/>
    <lineage>
        <taxon>Bacteria</taxon>
        <taxon>Pseudomonadati</taxon>
        <taxon>Pseudomonadota</taxon>
        <taxon>Betaproteobacteria</taxon>
        <taxon>Burkholderiales</taxon>
        <taxon>Comamonadaceae</taxon>
        <taxon>Limnohabitans</taxon>
    </lineage>
</organism>
<feature type="transmembrane region" description="Helical" evidence="1">
    <location>
        <begin position="123"/>
        <end position="144"/>
    </location>
</feature>
<gene>
    <name evidence="2" type="ORF">B9Z44_10065</name>
</gene>
<evidence type="ECO:0008006" key="4">
    <source>
        <dbReference type="Google" id="ProtNLM"/>
    </source>
</evidence>
<dbReference type="EMBL" id="NESP01000001">
    <property type="protein sequence ID" value="PUE59888.1"/>
    <property type="molecule type" value="Genomic_DNA"/>
</dbReference>
<keyword evidence="3" id="KW-1185">Reference proteome</keyword>
<protein>
    <recommendedName>
        <fullName evidence="4">MASE1 domain-containing protein</fullName>
    </recommendedName>
</protein>
<accession>A0A315ESS3</accession>
<dbReference type="RefSeq" id="WP_108402362.1">
    <property type="nucleotide sequence ID" value="NZ_NESP01000001.1"/>
</dbReference>
<keyword evidence="1" id="KW-0472">Membrane</keyword>
<dbReference type="Proteomes" id="UP000251341">
    <property type="component" value="Unassembled WGS sequence"/>
</dbReference>
<keyword evidence="1" id="KW-0812">Transmembrane</keyword>
<evidence type="ECO:0000313" key="2">
    <source>
        <dbReference type="EMBL" id="PUE59888.1"/>
    </source>
</evidence>
<proteinExistence type="predicted"/>